<dbReference type="EMBL" id="FMVN01000004">
    <property type="protein sequence ID" value="SCY17298.1"/>
    <property type="molecule type" value="Genomic_DNA"/>
</dbReference>
<dbReference type="PATRIC" id="fig|451.8.peg.2012"/>
<feature type="region of interest" description="Disordered" evidence="1">
    <location>
        <begin position="1"/>
        <end position="115"/>
    </location>
</feature>
<evidence type="ECO:0000313" key="3">
    <source>
        <dbReference type="EMBL" id="SCY17298.1"/>
    </source>
</evidence>
<dbReference type="RefSeq" id="WP_045099255.1">
    <property type="nucleotide sequence ID" value="NZ_CP020614.1"/>
</dbReference>
<evidence type="ECO:0000313" key="4">
    <source>
        <dbReference type="Proteomes" id="UP000032414"/>
    </source>
</evidence>
<evidence type="ECO:0000313" key="2">
    <source>
        <dbReference type="EMBL" id="CEG60922.1"/>
    </source>
</evidence>
<dbReference type="EMBL" id="LN614830">
    <property type="protein sequence ID" value="CEG60922.1"/>
    <property type="molecule type" value="Genomic_DNA"/>
</dbReference>
<protein>
    <submittedName>
        <fullName evidence="2">Uncharacterized protein</fullName>
    </submittedName>
</protein>
<dbReference type="STRING" id="451.B6N58_07485"/>
<accession>A0A098GG11</accession>
<reference evidence="2" key="1">
    <citation type="submission" date="2014-09" db="EMBL/GenBank/DDBJ databases">
        <authorList>
            <person name="GOMEZ-VALERO Laura"/>
        </authorList>
    </citation>
    <scope>NUCLEOTIDE SEQUENCE</scope>
    <source>
        <strain evidence="2">ATCC33218</strain>
    </source>
</reference>
<dbReference type="AlphaFoldDB" id="A0A098GG11"/>
<evidence type="ECO:0000256" key="1">
    <source>
        <dbReference type="SAM" id="MobiDB-lite"/>
    </source>
</evidence>
<feature type="compositionally biased region" description="Basic and acidic residues" evidence="1">
    <location>
        <begin position="102"/>
        <end position="115"/>
    </location>
</feature>
<feature type="compositionally biased region" description="Low complexity" evidence="1">
    <location>
        <begin position="27"/>
        <end position="40"/>
    </location>
</feature>
<dbReference type="OrthoDB" id="5657211at2"/>
<proteinExistence type="predicted"/>
<keyword evidence="5" id="KW-1185">Reference proteome</keyword>
<dbReference type="HOGENOM" id="CLU_806386_0_0_6"/>
<sequence length="344" mass="37846">MFSRYAGDMGIDLSPETQNSSEEKIESTTSSPATSETQTEVSQTHSEVSESSIESSSTSPESTSSENSGFTFEDYCDTDYNQTAMELEKDYGHLPSFYESNDDTKPSSELSKSEKNHDSFAVPKFVYSSISSLISFVVSPFSGSKTTVPSPSEQSSKTSTVDVVPEPQADGHLHEKDYFEHQKDLDSPNKIIIAMMDTVHGAATTSREDCENHEFKCKEREKLHKKTGGPENTEMAQVNVYLDRREKALLPGARKKLKKHAETKQQAQTDTAMAPSDAIYHARKEGEIAYEFGKGDDHYDKAGSLIHSGKKVMEMAALDLYEGTGGVTNDPGFVEANPIKLGNN</sequence>
<feature type="region of interest" description="Disordered" evidence="1">
    <location>
        <begin position="143"/>
        <end position="163"/>
    </location>
</feature>
<gene>
    <name evidence="2" type="ORF">LMI_1623</name>
    <name evidence="3" type="ORF">SAMN02982997_01038</name>
</gene>
<dbReference type="Proteomes" id="UP000032414">
    <property type="component" value="Chromosome I"/>
</dbReference>
<dbReference type="Proteomes" id="UP000182998">
    <property type="component" value="Unassembled WGS sequence"/>
</dbReference>
<name>A0A098GG11_LEGMI</name>
<dbReference type="KEGG" id="tmc:LMI_1623"/>
<feature type="compositionally biased region" description="Polar residues" evidence="1">
    <location>
        <begin position="143"/>
        <end position="161"/>
    </location>
</feature>
<organism evidence="2 4">
    <name type="scientific">Legionella micdadei</name>
    <name type="common">Tatlockia micdadei</name>
    <dbReference type="NCBI Taxonomy" id="451"/>
    <lineage>
        <taxon>Bacteria</taxon>
        <taxon>Pseudomonadati</taxon>
        <taxon>Pseudomonadota</taxon>
        <taxon>Gammaproteobacteria</taxon>
        <taxon>Legionellales</taxon>
        <taxon>Legionellaceae</taxon>
        <taxon>Legionella</taxon>
    </lineage>
</organism>
<reference evidence="3 5" key="3">
    <citation type="submission" date="2016-10" db="EMBL/GenBank/DDBJ databases">
        <authorList>
            <person name="Varghese N."/>
            <person name="Submissions S."/>
        </authorList>
    </citation>
    <scope>NUCLEOTIDE SEQUENCE [LARGE SCALE GENOMIC DNA]</scope>
    <source>
        <strain evidence="3 5">ATCC 33218</strain>
    </source>
</reference>
<evidence type="ECO:0000313" key="5">
    <source>
        <dbReference type="Proteomes" id="UP000182998"/>
    </source>
</evidence>
<reference evidence="4" key="2">
    <citation type="submission" date="2014-09" db="EMBL/GenBank/DDBJ databases">
        <authorList>
            <person name="Gomez-Valero L."/>
        </authorList>
    </citation>
    <scope>NUCLEOTIDE SEQUENCE [LARGE SCALE GENOMIC DNA]</scope>
    <source>
        <strain evidence="4">ATCC33218</strain>
    </source>
</reference>
<feature type="compositionally biased region" description="Low complexity" evidence="1">
    <location>
        <begin position="49"/>
        <end position="68"/>
    </location>
</feature>